<evidence type="ECO:0000313" key="7">
    <source>
        <dbReference type="EMBL" id="BFO70306.1"/>
    </source>
</evidence>
<dbReference type="Pfam" id="PF04228">
    <property type="entry name" value="Zn_peptidase"/>
    <property type="match status" value="1"/>
</dbReference>
<keyword evidence="2 6" id="KW-0812">Transmembrane</keyword>
<dbReference type="PANTHER" id="PTHR30168">
    <property type="entry name" value="PUTATIVE MEMBRANE PROTEIN YPFJ"/>
    <property type="match status" value="1"/>
</dbReference>
<evidence type="ECO:0000256" key="1">
    <source>
        <dbReference type="ARBA" id="ARBA00004167"/>
    </source>
</evidence>
<feature type="transmembrane region" description="Helical" evidence="6">
    <location>
        <begin position="21"/>
        <end position="41"/>
    </location>
</feature>
<reference evidence="7" key="1">
    <citation type="submission" date="2024-07" db="EMBL/GenBank/DDBJ databases">
        <title>Complete genome sequence of Prevotella sp. YM-2024 GTC17253.</title>
        <authorList>
            <person name="Hayashi M."/>
            <person name="Muto Y."/>
            <person name="Tanaka K."/>
            <person name="Niwa H."/>
        </authorList>
    </citation>
    <scope>NUCLEOTIDE SEQUENCE</scope>
    <source>
        <strain evidence="7">GTC17253</strain>
    </source>
</reference>
<accession>A0AB33ILP6</accession>
<evidence type="ECO:0000256" key="5">
    <source>
        <dbReference type="SAM" id="MobiDB-lite"/>
    </source>
</evidence>
<dbReference type="InterPro" id="IPR007343">
    <property type="entry name" value="Uncharacterised_pept_Zn_put"/>
</dbReference>
<comment type="subcellular location">
    <subcellularLocation>
        <location evidence="1">Membrane</location>
        <topology evidence="1">Single-pass membrane protein</topology>
    </subcellularLocation>
</comment>
<dbReference type="PANTHER" id="PTHR30168:SF0">
    <property type="entry name" value="INNER MEMBRANE PROTEIN"/>
    <property type="match status" value="1"/>
</dbReference>
<keyword evidence="3 6" id="KW-1133">Transmembrane helix</keyword>
<feature type="compositionally biased region" description="Basic and acidic residues" evidence="5">
    <location>
        <begin position="1"/>
        <end position="17"/>
    </location>
</feature>
<organism evidence="7">
    <name type="scientific">Prevotella sp. GTC17253</name>
    <dbReference type="NCBI Taxonomy" id="3236793"/>
    <lineage>
        <taxon>Bacteria</taxon>
        <taxon>Pseudomonadati</taxon>
        <taxon>Bacteroidota</taxon>
        <taxon>Bacteroidia</taxon>
        <taxon>Bacteroidales</taxon>
        <taxon>Prevotellaceae</taxon>
        <taxon>Prevotella</taxon>
    </lineage>
</organism>
<evidence type="ECO:0000256" key="2">
    <source>
        <dbReference type="ARBA" id="ARBA00022692"/>
    </source>
</evidence>
<dbReference type="EMBL" id="AP035785">
    <property type="protein sequence ID" value="BFO70306.1"/>
    <property type="molecule type" value="Genomic_DNA"/>
</dbReference>
<name>A0AB33ILP6_9BACT</name>
<gene>
    <name evidence="7" type="ORF">GTC17253_02720</name>
</gene>
<proteinExistence type="predicted"/>
<protein>
    <submittedName>
        <fullName evidence="7">Neutral zinc metallopeptidase</fullName>
    </submittedName>
</protein>
<evidence type="ECO:0000256" key="6">
    <source>
        <dbReference type="SAM" id="Phobius"/>
    </source>
</evidence>
<evidence type="ECO:0000256" key="4">
    <source>
        <dbReference type="ARBA" id="ARBA00023136"/>
    </source>
</evidence>
<feature type="region of interest" description="Disordered" evidence="5">
    <location>
        <begin position="1"/>
        <end position="21"/>
    </location>
</feature>
<keyword evidence="4 6" id="KW-0472">Membrane</keyword>
<dbReference type="GO" id="GO:0016020">
    <property type="term" value="C:membrane"/>
    <property type="evidence" value="ECO:0007669"/>
    <property type="project" value="UniProtKB-SubCell"/>
</dbReference>
<sequence>MRLSGRRESNNVEDRRGMSGGTKAGIGGIGGIILIAIITFMSGGNLGDVVTNVVQQGGLNQLQEQTAPREEQSFTPEEQELAKFSRQILAGTEDVWTEVFQKMGRKYTPPTLVLFTSQVQSACGNASASVGPFYCSADQKLYIDLSFFSQMKNQLGADGDFAYAYVIAHEVGHHVEHLLGTLGEAHQAMNSMSKAEANKVSVRLELLADYYAGVWAHYDNAEYNSLEDGDLEEAINCAQVIGDNYLQEKARGYSQPESFTHGTSKQRMKWLKLGIETGDMNTTTFDRSEAEL</sequence>
<dbReference type="AlphaFoldDB" id="A0AB33ILP6"/>
<evidence type="ECO:0000256" key="3">
    <source>
        <dbReference type="ARBA" id="ARBA00022989"/>
    </source>
</evidence>